<evidence type="ECO:0000256" key="1">
    <source>
        <dbReference type="SAM" id="Phobius"/>
    </source>
</evidence>
<dbReference type="STRING" id="485913.Krac_6078"/>
<dbReference type="RefSeq" id="WP_007916846.1">
    <property type="nucleotide sequence ID" value="NZ_ADVG01000003.1"/>
</dbReference>
<proteinExistence type="predicted"/>
<comment type="caution">
    <text evidence="2">The sequence shown here is derived from an EMBL/GenBank/DDBJ whole genome shotgun (WGS) entry which is preliminary data.</text>
</comment>
<keyword evidence="3" id="KW-1185">Reference proteome</keyword>
<reference evidence="2 3" key="1">
    <citation type="journal article" date="2011" name="Stand. Genomic Sci.">
        <title>Non-contiguous finished genome sequence and contextual data of the filamentous soil bacterium Ktedonobacter racemifer type strain (SOSP1-21).</title>
        <authorList>
            <person name="Chang Y.J."/>
            <person name="Land M."/>
            <person name="Hauser L."/>
            <person name="Chertkov O."/>
            <person name="Del Rio T.G."/>
            <person name="Nolan M."/>
            <person name="Copeland A."/>
            <person name="Tice H."/>
            <person name="Cheng J.F."/>
            <person name="Lucas S."/>
            <person name="Han C."/>
            <person name="Goodwin L."/>
            <person name="Pitluck S."/>
            <person name="Ivanova N."/>
            <person name="Ovchinikova G."/>
            <person name="Pati A."/>
            <person name="Chen A."/>
            <person name="Palaniappan K."/>
            <person name="Mavromatis K."/>
            <person name="Liolios K."/>
            <person name="Brettin T."/>
            <person name="Fiebig A."/>
            <person name="Rohde M."/>
            <person name="Abt B."/>
            <person name="Goker M."/>
            <person name="Detter J.C."/>
            <person name="Woyke T."/>
            <person name="Bristow J."/>
            <person name="Eisen J.A."/>
            <person name="Markowitz V."/>
            <person name="Hugenholtz P."/>
            <person name="Kyrpides N.C."/>
            <person name="Klenk H.P."/>
            <person name="Lapidus A."/>
        </authorList>
    </citation>
    <scope>NUCLEOTIDE SEQUENCE [LARGE SCALE GENOMIC DNA]</scope>
    <source>
        <strain evidence="3">DSM 44963</strain>
    </source>
</reference>
<keyword evidence="1" id="KW-0812">Transmembrane</keyword>
<organism evidence="2 3">
    <name type="scientific">Ktedonobacter racemifer DSM 44963</name>
    <dbReference type="NCBI Taxonomy" id="485913"/>
    <lineage>
        <taxon>Bacteria</taxon>
        <taxon>Bacillati</taxon>
        <taxon>Chloroflexota</taxon>
        <taxon>Ktedonobacteria</taxon>
        <taxon>Ktedonobacterales</taxon>
        <taxon>Ktedonobacteraceae</taxon>
        <taxon>Ktedonobacter</taxon>
    </lineage>
</organism>
<dbReference type="InParanoid" id="D6TXL7"/>
<accession>D6TXL7</accession>
<dbReference type="AlphaFoldDB" id="D6TXL7"/>
<sequence length="126" mass="14185">MIDHSVQLNLSQAHETAHLGALTKVHGMRKMKHSEKIAFGSLSALFLACVGVMIWAEFFPFPGSVGDMWSFSPFDAMVSLGWPLLVVGIQLGILYFTLYDHKILLTPLHQRISIHLYTEGFLLRLM</sequence>
<dbReference type="EMBL" id="ADVG01000003">
    <property type="protein sequence ID" value="EFH84950.1"/>
    <property type="molecule type" value="Genomic_DNA"/>
</dbReference>
<feature type="transmembrane region" description="Helical" evidence="1">
    <location>
        <begin position="76"/>
        <end position="98"/>
    </location>
</feature>
<dbReference type="Proteomes" id="UP000004508">
    <property type="component" value="Unassembled WGS sequence"/>
</dbReference>
<keyword evidence="1" id="KW-1133">Transmembrane helix</keyword>
<gene>
    <name evidence="2" type="ORF">Krac_6078</name>
</gene>
<evidence type="ECO:0000313" key="2">
    <source>
        <dbReference type="EMBL" id="EFH84950.1"/>
    </source>
</evidence>
<feature type="transmembrane region" description="Helical" evidence="1">
    <location>
        <begin position="37"/>
        <end position="56"/>
    </location>
</feature>
<name>D6TXL7_KTERA</name>
<keyword evidence="1" id="KW-0472">Membrane</keyword>
<evidence type="ECO:0000313" key="3">
    <source>
        <dbReference type="Proteomes" id="UP000004508"/>
    </source>
</evidence>
<protein>
    <submittedName>
        <fullName evidence="2">Uncharacterized protein</fullName>
    </submittedName>
</protein>